<dbReference type="RefSeq" id="WP_167812761.1">
    <property type="nucleotide sequence ID" value="NZ_CP042301.2"/>
</dbReference>
<organism evidence="1 2">
    <name type="scientific">Nitratireductor mangrovi</name>
    <dbReference type="NCBI Taxonomy" id="2599600"/>
    <lineage>
        <taxon>Bacteria</taxon>
        <taxon>Pseudomonadati</taxon>
        <taxon>Pseudomonadota</taxon>
        <taxon>Alphaproteobacteria</taxon>
        <taxon>Hyphomicrobiales</taxon>
        <taxon>Phyllobacteriaceae</taxon>
        <taxon>Nitratireductor</taxon>
    </lineage>
</organism>
<dbReference type="AlphaFoldDB" id="A0A6H0DXA9"/>
<evidence type="ECO:0000313" key="2">
    <source>
        <dbReference type="Proteomes" id="UP000321389"/>
    </source>
</evidence>
<reference evidence="1" key="1">
    <citation type="submission" date="2020-04" db="EMBL/GenBank/DDBJ databases">
        <title>Nitratireductor sp. nov. isolated from mangrove soil.</title>
        <authorList>
            <person name="Ye Y."/>
        </authorList>
    </citation>
    <scope>NUCLEOTIDE SEQUENCE</scope>
    <source>
        <strain evidence="1">SY7</strain>
    </source>
</reference>
<dbReference type="EMBL" id="CP042301">
    <property type="protein sequence ID" value="QIS94629.1"/>
    <property type="molecule type" value="Genomic_DNA"/>
</dbReference>
<keyword evidence="2" id="KW-1185">Reference proteome</keyword>
<evidence type="ECO:0000313" key="1">
    <source>
        <dbReference type="EMBL" id="QIS94629.1"/>
    </source>
</evidence>
<name>A0A6H0DXA9_9HYPH</name>
<dbReference type="KEGG" id="niy:FQ775_23785"/>
<dbReference type="Proteomes" id="UP000321389">
    <property type="component" value="Chromosome"/>
</dbReference>
<sequence length="82" mass="8857">MAIPLPRRQPAPDALQSAILFSLRLNTRDGIVDVDAAASMLQTAFDVEIDEDKCIRLITEAAALLGVKTHADTGTGRFARHV</sequence>
<accession>A0A6H0DXA9</accession>
<proteinExistence type="predicted"/>
<protein>
    <submittedName>
        <fullName evidence="1">Uncharacterized protein</fullName>
    </submittedName>
</protein>
<gene>
    <name evidence="1" type="ORF">FQ775_23785</name>
</gene>